<dbReference type="SUPFAM" id="SSF141868">
    <property type="entry name" value="EAL domain-like"/>
    <property type="match status" value="1"/>
</dbReference>
<dbReference type="InterPro" id="IPR000160">
    <property type="entry name" value="GGDEF_dom"/>
</dbReference>
<dbReference type="NCBIfam" id="TIGR00254">
    <property type="entry name" value="GGDEF"/>
    <property type="match status" value="1"/>
</dbReference>
<dbReference type="EMBL" id="SNZP01000006">
    <property type="protein sequence ID" value="TDR80097.1"/>
    <property type="molecule type" value="Genomic_DNA"/>
</dbReference>
<dbReference type="Pfam" id="PF00990">
    <property type="entry name" value="GGDEF"/>
    <property type="match status" value="1"/>
</dbReference>
<dbReference type="GO" id="GO:0071111">
    <property type="term" value="F:cyclic-guanylate-specific phosphodiesterase activity"/>
    <property type="evidence" value="ECO:0007669"/>
    <property type="project" value="InterPro"/>
</dbReference>
<dbReference type="InterPro" id="IPR029787">
    <property type="entry name" value="Nucleotide_cyclase"/>
</dbReference>
<dbReference type="CDD" id="cd01948">
    <property type="entry name" value="EAL"/>
    <property type="match status" value="1"/>
</dbReference>
<comment type="caution">
    <text evidence="4">The sequence shown here is derived from an EMBL/GenBank/DDBJ whole genome shotgun (WGS) entry which is preliminary data.</text>
</comment>
<dbReference type="PANTHER" id="PTHR33121:SF70">
    <property type="entry name" value="SIGNALING PROTEIN YKOW"/>
    <property type="match status" value="1"/>
</dbReference>
<organism evidence="4 5">
    <name type="scientific">Paludibacterium purpuratum</name>
    <dbReference type="NCBI Taxonomy" id="1144873"/>
    <lineage>
        <taxon>Bacteria</taxon>
        <taxon>Pseudomonadati</taxon>
        <taxon>Pseudomonadota</taxon>
        <taxon>Betaproteobacteria</taxon>
        <taxon>Neisseriales</taxon>
        <taxon>Chromobacteriaceae</taxon>
        <taxon>Paludibacterium</taxon>
    </lineage>
</organism>
<evidence type="ECO:0000313" key="5">
    <source>
        <dbReference type="Proteomes" id="UP000295611"/>
    </source>
</evidence>
<evidence type="ECO:0000259" key="2">
    <source>
        <dbReference type="PROSITE" id="PS50885"/>
    </source>
</evidence>
<dbReference type="InterPro" id="IPR001633">
    <property type="entry name" value="EAL_dom"/>
</dbReference>
<evidence type="ECO:0000313" key="4">
    <source>
        <dbReference type="EMBL" id="TDR80097.1"/>
    </source>
</evidence>
<dbReference type="GO" id="GO:0007165">
    <property type="term" value="P:signal transduction"/>
    <property type="evidence" value="ECO:0007669"/>
    <property type="project" value="InterPro"/>
</dbReference>
<accession>A0A4R7B930</accession>
<dbReference type="SUPFAM" id="SSF55073">
    <property type="entry name" value="Nucleotide cyclase"/>
    <property type="match status" value="1"/>
</dbReference>
<dbReference type="InterPro" id="IPR043128">
    <property type="entry name" value="Rev_trsase/Diguanyl_cyclase"/>
</dbReference>
<name>A0A4R7B930_9NEIS</name>
<dbReference type="InterPro" id="IPR050706">
    <property type="entry name" value="Cyclic-di-GMP_PDE-like"/>
</dbReference>
<feature type="domain" description="EAL" evidence="1">
    <location>
        <begin position="440"/>
        <end position="693"/>
    </location>
</feature>
<sequence length="693" mass="75891">MLNSLRIGTRLGLAFALLLALLGAVAAVSLSRLDRLLTVTQSLVDVQVQKLYLAHMADQHALTAANQLLILLQTPDRNRRVGLYQQMDGELDAADLAVTRLDKALSEQPSPPSAAEQAQLARLKVLRGRYNDRFYQTVNLIELSGPEKARQQFEVSTRQALSALLDETRLLSDTQQQLMRVELWQLDQAERQARTLVVSLSAGALLLGMVLAWRMSRSITRPVSEAVGVAEAIAQGDLHRPVPSGGRDEVGKLLGALRVMRDAISSREARILRLAYVDDLTGLPNRTRFVEVFQAQPAEAHGAVLVFDIDRFALINHALGLQVGDRLLREIGLRLSSLLTTRQLMVRLWADQFALLLPDADLAAAQALGERMMALLRTPQVLDGQRLDVSGTLGIALFPQDGRDAPTLLRRAELAARGAKRHRLPWLSFAESGAEPAHGQLSLIGEMREALARGEFVLFYQPKVDLQAGRMTSAEALLRWRHPERGMIAPGLFIPFAEQTGFIREITPWLLDQVMGHAAAWRRAGSAVVPSVNLSAHDLLNPGLADQVAELLQRHGLTPDALCLEITESALMEDPTLALTLLDRLSALGVKLSIDDYGSGQASLGYLKTLPVNELKIDRVFVDGVADTPKNAAIVRSTILLCHELGLSVVAEGAETAAELDWLRANGCDLVQGYVLARPMPLEQFLAWQSPVV</sequence>
<dbReference type="CDD" id="cd01949">
    <property type="entry name" value="GGDEF"/>
    <property type="match status" value="1"/>
</dbReference>
<dbReference type="RefSeq" id="WP_166642216.1">
    <property type="nucleotide sequence ID" value="NZ_SNZP01000006.1"/>
</dbReference>
<dbReference type="SUPFAM" id="SSF158472">
    <property type="entry name" value="HAMP domain-like"/>
    <property type="match status" value="1"/>
</dbReference>
<evidence type="ECO:0000259" key="1">
    <source>
        <dbReference type="PROSITE" id="PS50883"/>
    </source>
</evidence>
<dbReference type="InterPro" id="IPR035919">
    <property type="entry name" value="EAL_sf"/>
</dbReference>
<dbReference type="Gene3D" id="6.10.340.10">
    <property type="match status" value="1"/>
</dbReference>
<dbReference type="Pfam" id="PF00563">
    <property type="entry name" value="EAL"/>
    <property type="match status" value="1"/>
</dbReference>
<feature type="domain" description="HAMP" evidence="2">
    <location>
        <begin position="217"/>
        <end position="269"/>
    </location>
</feature>
<dbReference type="PANTHER" id="PTHR33121">
    <property type="entry name" value="CYCLIC DI-GMP PHOSPHODIESTERASE PDEF"/>
    <property type="match status" value="1"/>
</dbReference>
<dbReference type="Pfam" id="PF12729">
    <property type="entry name" value="4HB_MCP_1"/>
    <property type="match status" value="1"/>
</dbReference>
<dbReference type="SMART" id="SM00267">
    <property type="entry name" value="GGDEF"/>
    <property type="match status" value="1"/>
</dbReference>
<dbReference type="PROSITE" id="PS50883">
    <property type="entry name" value="EAL"/>
    <property type="match status" value="1"/>
</dbReference>
<reference evidence="4 5" key="1">
    <citation type="submission" date="2019-03" db="EMBL/GenBank/DDBJ databases">
        <title>Genomic Encyclopedia of Type Strains, Phase III (KMG-III): the genomes of soil and plant-associated and newly described type strains.</title>
        <authorList>
            <person name="Whitman W."/>
        </authorList>
    </citation>
    <scope>NUCLEOTIDE SEQUENCE [LARGE SCALE GENOMIC DNA]</scope>
    <source>
        <strain evidence="4 5">CECT 8976</strain>
    </source>
</reference>
<protein>
    <submittedName>
        <fullName evidence="4">Diguanylate cyclase (GGDEF)-like protein</fullName>
    </submittedName>
</protein>
<feature type="domain" description="GGDEF" evidence="3">
    <location>
        <begin position="300"/>
        <end position="432"/>
    </location>
</feature>
<dbReference type="InterPro" id="IPR024478">
    <property type="entry name" value="HlyB_4HB_MCP"/>
</dbReference>
<gene>
    <name evidence="4" type="ORF">DFP86_106240</name>
</gene>
<dbReference type="Pfam" id="PF00672">
    <property type="entry name" value="HAMP"/>
    <property type="match status" value="1"/>
</dbReference>
<dbReference type="InterPro" id="IPR003660">
    <property type="entry name" value="HAMP_dom"/>
</dbReference>
<dbReference type="GO" id="GO:0016020">
    <property type="term" value="C:membrane"/>
    <property type="evidence" value="ECO:0007669"/>
    <property type="project" value="InterPro"/>
</dbReference>
<dbReference type="Proteomes" id="UP000295611">
    <property type="component" value="Unassembled WGS sequence"/>
</dbReference>
<dbReference type="SMART" id="SM00052">
    <property type="entry name" value="EAL"/>
    <property type="match status" value="1"/>
</dbReference>
<dbReference type="Gene3D" id="3.20.20.450">
    <property type="entry name" value="EAL domain"/>
    <property type="match status" value="1"/>
</dbReference>
<dbReference type="PROSITE" id="PS50885">
    <property type="entry name" value="HAMP"/>
    <property type="match status" value="1"/>
</dbReference>
<keyword evidence="5" id="KW-1185">Reference proteome</keyword>
<evidence type="ECO:0000259" key="3">
    <source>
        <dbReference type="PROSITE" id="PS50887"/>
    </source>
</evidence>
<dbReference type="CDD" id="cd06225">
    <property type="entry name" value="HAMP"/>
    <property type="match status" value="1"/>
</dbReference>
<dbReference type="Gene3D" id="3.30.70.270">
    <property type="match status" value="1"/>
</dbReference>
<proteinExistence type="predicted"/>
<dbReference type="SMART" id="SM00304">
    <property type="entry name" value="HAMP"/>
    <property type="match status" value="1"/>
</dbReference>
<dbReference type="PROSITE" id="PS50887">
    <property type="entry name" value="GGDEF"/>
    <property type="match status" value="1"/>
</dbReference>
<dbReference type="AlphaFoldDB" id="A0A4R7B930"/>